<reference evidence="2" key="3">
    <citation type="submission" date="2023-05" db="EMBL/GenBank/DDBJ databases">
        <authorList>
            <person name="Smith C.H."/>
        </authorList>
    </citation>
    <scope>NUCLEOTIDE SEQUENCE</scope>
    <source>
        <strain evidence="2">CHS0354</strain>
        <tissue evidence="2">Mantle</tissue>
    </source>
</reference>
<reference evidence="2" key="1">
    <citation type="journal article" date="2021" name="Genome Biol. Evol.">
        <title>A High-Quality Reference Genome for a Parasitic Bivalve with Doubly Uniparental Inheritance (Bivalvia: Unionida).</title>
        <authorList>
            <person name="Smith C.H."/>
        </authorList>
    </citation>
    <scope>NUCLEOTIDE SEQUENCE</scope>
    <source>
        <strain evidence="2">CHS0354</strain>
    </source>
</reference>
<accession>A0AAE0SZG8</accession>
<dbReference type="AlphaFoldDB" id="A0AAE0SZG8"/>
<feature type="region of interest" description="Disordered" evidence="1">
    <location>
        <begin position="1"/>
        <end position="28"/>
    </location>
</feature>
<dbReference type="EMBL" id="JAEAOA010001423">
    <property type="protein sequence ID" value="KAK3600428.1"/>
    <property type="molecule type" value="Genomic_DNA"/>
</dbReference>
<comment type="caution">
    <text evidence="2">The sequence shown here is derived from an EMBL/GenBank/DDBJ whole genome shotgun (WGS) entry which is preliminary data.</text>
</comment>
<reference evidence="2" key="2">
    <citation type="journal article" date="2021" name="Genome Biol. Evol.">
        <title>Developing a high-quality reference genome for a parasitic bivalve with doubly uniparental inheritance (Bivalvia: Unionida).</title>
        <authorList>
            <person name="Smith C.H."/>
        </authorList>
    </citation>
    <scope>NUCLEOTIDE SEQUENCE</scope>
    <source>
        <strain evidence="2">CHS0354</strain>
        <tissue evidence="2">Mantle</tissue>
    </source>
</reference>
<evidence type="ECO:0000313" key="2">
    <source>
        <dbReference type="EMBL" id="KAK3600428.1"/>
    </source>
</evidence>
<sequence>MVSQCQGTPTDNKREKVNVDIGTNDRPMRGAKTVHAELRTLGLNLDMQNDFISNNCDFIPKLEDSKVPKVEDSKVPKLEDSKVTNLEDSKVPKLEDSKFPKLEDSKVPKIEDSKVCSRTDKIR</sequence>
<feature type="compositionally biased region" description="Polar residues" evidence="1">
    <location>
        <begin position="1"/>
        <end position="10"/>
    </location>
</feature>
<gene>
    <name evidence="2" type="ORF">CHS0354_023637</name>
</gene>
<evidence type="ECO:0000313" key="3">
    <source>
        <dbReference type="Proteomes" id="UP001195483"/>
    </source>
</evidence>
<proteinExistence type="predicted"/>
<evidence type="ECO:0000256" key="1">
    <source>
        <dbReference type="SAM" id="MobiDB-lite"/>
    </source>
</evidence>
<protein>
    <submittedName>
        <fullName evidence="2">Uncharacterized protein</fullName>
    </submittedName>
</protein>
<organism evidence="2 3">
    <name type="scientific">Potamilus streckersoni</name>
    <dbReference type="NCBI Taxonomy" id="2493646"/>
    <lineage>
        <taxon>Eukaryota</taxon>
        <taxon>Metazoa</taxon>
        <taxon>Spiralia</taxon>
        <taxon>Lophotrochozoa</taxon>
        <taxon>Mollusca</taxon>
        <taxon>Bivalvia</taxon>
        <taxon>Autobranchia</taxon>
        <taxon>Heteroconchia</taxon>
        <taxon>Palaeoheterodonta</taxon>
        <taxon>Unionida</taxon>
        <taxon>Unionoidea</taxon>
        <taxon>Unionidae</taxon>
        <taxon>Ambleminae</taxon>
        <taxon>Lampsilini</taxon>
        <taxon>Potamilus</taxon>
    </lineage>
</organism>
<dbReference type="Proteomes" id="UP001195483">
    <property type="component" value="Unassembled WGS sequence"/>
</dbReference>
<keyword evidence="3" id="KW-1185">Reference proteome</keyword>
<name>A0AAE0SZG8_9BIVA</name>